<proteinExistence type="predicted"/>
<protein>
    <submittedName>
        <fullName evidence="2">(4Fe-4S)-binding protein</fullName>
    </submittedName>
</protein>
<evidence type="ECO:0000313" key="3">
    <source>
        <dbReference type="Proteomes" id="UP000700212"/>
    </source>
</evidence>
<name>A0A921NBC4_9BACL</name>
<comment type="caution">
    <text evidence="2">The sequence shown here is derived from an EMBL/GenBank/DDBJ whole genome shotgun (WGS) entry which is preliminary data.</text>
</comment>
<reference evidence="2" key="2">
    <citation type="submission" date="2021-09" db="EMBL/GenBank/DDBJ databases">
        <authorList>
            <person name="Gilroy R."/>
        </authorList>
    </citation>
    <scope>NUCLEOTIDE SEQUENCE</scope>
    <source>
        <strain evidence="2">CHK160-4876</strain>
    </source>
</reference>
<gene>
    <name evidence="2" type="ORF">K8V30_06520</name>
</gene>
<dbReference type="Proteomes" id="UP000700212">
    <property type="component" value="Unassembled WGS sequence"/>
</dbReference>
<dbReference type="InterPro" id="IPR010693">
    <property type="entry name" value="Divergent_4Fe-4S_mono-cluster"/>
</dbReference>
<dbReference type="SUPFAM" id="SSF54862">
    <property type="entry name" value="4Fe-4S ferredoxins"/>
    <property type="match status" value="1"/>
</dbReference>
<evidence type="ECO:0000259" key="1">
    <source>
        <dbReference type="Pfam" id="PF06902"/>
    </source>
</evidence>
<feature type="domain" description="Divergent 4Fe-4S mono-cluster" evidence="1">
    <location>
        <begin position="13"/>
        <end position="76"/>
    </location>
</feature>
<dbReference type="AlphaFoldDB" id="A0A921NBC4"/>
<reference evidence="2" key="1">
    <citation type="journal article" date="2021" name="PeerJ">
        <title>Extensive microbial diversity within the chicken gut microbiome revealed by metagenomics and culture.</title>
        <authorList>
            <person name="Gilroy R."/>
            <person name="Ravi A."/>
            <person name="Getino M."/>
            <person name="Pursley I."/>
            <person name="Horton D.L."/>
            <person name="Alikhan N.F."/>
            <person name="Baker D."/>
            <person name="Gharbi K."/>
            <person name="Hall N."/>
            <person name="Watson M."/>
            <person name="Adriaenssens E.M."/>
            <person name="Foster-Nyarko E."/>
            <person name="Jarju S."/>
            <person name="Secka A."/>
            <person name="Antonio M."/>
            <person name="Oren A."/>
            <person name="Chaudhuri R.R."/>
            <person name="La Ragione R."/>
            <person name="Hildebrand F."/>
            <person name="Pallen M.J."/>
        </authorList>
    </citation>
    <scope>NUCLEOTIDE SEQUENCE</scope>
    <source>
        <strain evidence="2">CHK160-4876</strain>
    </source>
</reference>
<dbReference type="RefSeq" id="WP_108307099.1">
    <property type="nucleotide sequence ID" value="NZ_QAFW01000018.1"/>
</dbReference>
<sequence length="80" mass="9087">MEKSWQAAGFRQYSGSQIDVYYNKDICSHSGNCVKGNAHVFDVSRKPWIVPDADRYEAVEQTIDTCPSGALRYVRKEEAL</sequence>
<dbReference type="EMBL" id="DYTV01000089">
    <property type="protein sequence ID" value="HJH11321.1"/>
    <property type="molecule type" value="Genomic_DNA"/>
</dbReference>
<evidence type="ECO:0000313" key="2">
    <source>
        <dbReference type="EMBL" id="HJH11321.1"/>
    </source>
</evidence>
<dbReference type="Gene3D" id="3.30.70.20">
    <property type="match status" value="1"/>
</dbReference>
<accession>A0A921NBC4</accession>
<dbReference type="OrthoDB" id="9793389at2"/>
<dbReference type="Pfam" id="PF06902">
    <property type="entry name" value="Fer4_19"/>
    <property type="match status" value="1"/>
</dbReference>
<organism evidence="2 3">
    <name type="scientific">Metalysinibacillus jejuensis</name>
    <dbReference type="NCBI Taxonomy" id="914327"/>
    <lineage>
        <taxon>Bacteria</taxon>
        <taxon>Bacillati</taxon>
        <taxon>Bacillota</taxon>
        <taxon>Bacilli</taxon>
        <taxon>Bacillales</taxon>
        <taxon>Caryophanaceae</taxon>
        <taxon>Metalysinibacillus</taxon>
    </lineage>
</organism>